<dbReference type="InterPro" id="IPR012133">
    <property type="entry name" value="Alpha-hydoxy_acid_DH_FMN"/>
</dbReference>
<dbReference type="PANTHER" id="PTHR10578">
    <property type="entry name" value="S -2-HYDROXY-ACID OXIDASE-RELATED"/>
    <property type="match status" value="1"/>
</dbReference>
<evidence type="ECO:0000313" key="7">
    <source>
        <dbReference type="EMBL" id="MBS9721818.1"/>
    </source>
</evidence>
<name>A0ABS5RXN9_9HYPH</name>
<dbReference type="CDD" id="cd02809">
    <property type="entry name" value="alpha_hydroxyacid_oxid_FMN"/>
    <property type="match status" value="1"/>
</dbReference>
<dbReference type="InterPro" id="IPR008259">
    <property type="entry name" value="FMN_hydac_DH_AS"/>
</dbReference>
<evidence type="ECO:0000256" key="3">
    <source>
        <dbReference type="ARBA" id="ARBA00022643"/>
    </source>
</evidence>
<evidence type="ECO:0000313" key="8">
    <source>
        <dbReference type="Proteomes" id="UP001297272"/>
    </source>
</evidence>
<keyword evidence="2" id="KW-0285">Flavoprotein</keyword>
<dbReference type="PROSITE" id="PS00557">
    <property type="entry name" value="FMN_HYDROXY_ACID_DH_1"/>
    <property type="match status" value="1"/>
</dbReference>
<evidence type="ECO:0000256" key="2">
    <source>
        <dbReference type="ARBA" id="ARBA00022630"/>
    </source>
</evidence>
<reference evidence="7 8" key="1">
    <citation type="submission" date="2021-03" db="EMBL/GenBank/DDBJ databases">
        <title>Tianweitania aestuarii sp. nov., isolated from a tidal flat.</title>
        <authorList>
            <person name="Park S."/>
            <person name="Yoon J.-H."/>
        </authorList>
    </citation>
    <scope>NUCLEOTIDE SEQUENCE [LARGE SCALE GENOMIC DNA]</scope>
    <source>
        <strain evidence="7 8">BSSL-BM11</strain>
    </source>
</reference>
<dbReference type="Gene3D" id="3.20.20.70">
    <property type="entry name" value="Aldolase class I"/>
    <property type="match status" value="1"/>
</dbReference>
<organism evidence="7 8">
    <name type="scientific">Tianweitania aestuarii</name>
    <dbReference type="NCBI Taxonomy" id="2814886"/>
    <lineage>
        <taxon>Bacteria</taxon>
        <taxon>Pseudomonadati</taxon>
        <taxon>Pseudomonadota</taxon>
        <taxon>Alphaproteobacteria</taxon>
        <taxon>Hyphomicrobiales</taxon>
        <taxon>Phyllobacteriaceae</taxon>
        <taxon>Tianweitania</taxon>
    </lineage>
</organism>
<keyword evidence="8" id="KW-1185">Reference proteome</keyword>
<dbReference type="PROSITE" id="PS51349">
    <property type="entry name" value="FMN_HYDROXY_ACID_DH_2"/>
    <property type="match status" value="1"/>
</dbReference>
<evidence type="ECO:0000256" key="4">
    <source>
        <dbReference type="ARBA" id="ARBA00023002"/>
    </source>
</evidence>
<dbReference type="InterPro" id="IPR013785">
    <property type="entry name" value="Aldolase_TIM"/>
</dbReference>
<accession>A0ABS5RXN9</accession>
<dbReference type="RefSeq" id="WP_213985434.1">
    <property type="nucleotide sequence ID" value="NZ_JAFMNX010000003.1"/>
</dbReference>
<dbReference type="InterPro" id="IPR000262">
    <property type="entry name" value="FMN-dep_DH"/>
</dbReference>
<keyword evidence="3" id="KW-0288">FMN</keyword>
<dbReference type="InterPro" id="IPR037396">
    <property type="entry name" value="FMN_HAD"/>
</dbReference>
<dbReference type="PANTHER" id="PTHR10578:SF107">
    <property type="entry name" value="2-HYDROXYACID OXIDASE 1"/>
    <property type="match status" value="1"/>
</dbReference>
<evidence type="ECO:0000256" key="1">
    <source>
        <dbReference type="ARBA" id="ARBA00001917"/>
    </source>
</evidence>
<dbReference type="Proteomes" id="UP001297272">
    <property type="component" value="Unassembled WGS sequence"/>
</dbReference>
<comment type="similarity">
    <text evidence="5">Belongs to the FMN-dependent alpha-hydroxy acid dehydrogenase family.</text>
</comment>
<gene>
    <name evidence="7" type="ORF">JYU29_14100</name>
</gene>
<comment type="cofactor">
    <cofactor evidence="1">
        <name>FMN</name>
        <dbReference type="ChEBI" id="CHEBI:58210"/>
    </cofactor>
</comment>
<dbReference type="PIRSF" id="PIRSF000138">
    <property type="entry name" value="Al-hdrx_acd_dh"/>
    <property type="match status" value="1"/>
</dbReference>
<keyword evidence="4" id="KW-0560">Oxidoreductase</keyword>
<proteinExistence type="inferred from homology"/>
<dbReference type="Pfam" id="PF01070">
    <property type="entry name" value="FMN_dh"/>
    <property type="match status" value="1"/>
</dbReference>
<comment type="caution">
    <text evidence="7">The sequence shown here is derived from an EMBL/GenBank/DDBJ whole genome shotgun (WGS) entry which is preliminary data.</text>
</comment>
<feature type="domain" description="FMN hydroxy acid dehydrogenase" evidence="6">
    <location>
        <begin position="12"/>
        <end position="394"/>
    </location>
</feature>
<dbReference type="EMBL" id="JAFMNX010000003">
    <property type="protein sequence ID" value="MBS9721818.1"/>
    <property type="molecule type" value="Genomic_DNA"/>
</dbReference>
<evidence type="ECO:0000256" key="5">
    <source>
        <dbReference type="ARBA" id="ARBA00024042"/>
    </source>
</evidence>
<protein>
    <submittedName>
        <fullName evidence="7">Alpha-hydroxy-acid oxidizing protein</fullName>
    </submittedName>
</protein>
<evidence type="ECO:0000259" key="6">
    <source>
        <dbReference type="PROSITE" id="PS51349"/>
    </source>
</evidence>
<sequence>MPLAGRRHYSGRNLSRAVTIADLQGMAHRNLPAFVREYLEGGAENEQTLRRNRDAFSNIEFRPSTLTGVGAPDLSTTLFGTPMRLPLVIAPTGFNALLRFEGDRLLAQAAAKAGVVFTQSTVSNERFEALAAVPDLTHWMQLYVFRSQAFMDELVARAQAAGCQALMVTTDAATFGNREWDRRNYRSGMNPTIRNKLDILFHPRWALSVMARGIPAFGNLLDFLPPDQQSFARTAIWSREQIEPHLHWSHIQHLRRIWKGLLIVKGILSAPDAQRAADAGADGIVVSNHGGRQLDGAPSPMAVLPDIADRLKGQLVILADSGILRGTDIVKTLAMGADAVMTGRATLYGLAAGGEAGVARALAILEEETRRTMALLGCRSVADLNRDHLRTVRP</sequence>
<dbReference type="SUPFAM" id="SSF51395">
    <property type="entry name" value="FMN-linked oxidoreductases"/>
    <property type="match status" value="1"/>
</dbReference>